<keyword evidence="3" id="KW-0238">DNA-binding</keyword>
<dbReference type="GO" id="GO:0003677">
    <property type="term" value="F:DNA binding"/>
    <property type="evidence" value="ECO:0007669"/>
    <property type="project" value="UniProtKB-KW"/>
</dbReference>
<dbReference type="InterPro" id="IPR036390">
    <property type="entry name" value="WH_DNA-bd_sf"/>
</dbReference>
<evidence type="ECO:0000256" key="1">
    <source>
        <dbReference type="ARBA" id="ARBA00009437"/>
    </source>
</evidence>
<gene>
    <name evidence="6" type="ORF">E2R57_15685</name>
</gene>
<evidence type="ECO:0000259" key="5">
    <source>
        <dbReference type="PROSITE" id="PS50931"/>
    </source>
</evidence>
<evidence type="ECO:0000256" key="3">
    <source>
        <dbReference type="ARBA" id="ARBA00023125"/>
    </source>
</evidence>
<organism evidence="6 7">
    <name type="scientific">Arthrobacter nitrophenolicus</name>
    <dbReference type="NCBI Taxonomy" id="683150"/>
    <lineage>
        <taxon>Bacteria</taxon>
        <taxon>Bacillati</taxon>
        <taxon>Actinomycetota</taxon>
        <taxon>Actinomycetes</taxon>
        <taxon>Micrococcales</taxon>
        <taxon>Micrococcaceae</taxon>
        <taxon>Arthrobacter</taxon>
    </lineage>
</organism>
<dbReference type="Gene3D" id="1.10.10.10">
    <property type="entry name" value="Winged helix-like DNA-binding domain superfamily/Winged helix DNA-binding domain"/>
    <property type="match status" value="1"/>
</dbReference>
<dbReference type="GO" id="GO:0003700">
    <property type="term" value="F:DNA-binding transcription factor activity"/>
    <property type="evidence" value="ECO:0007669"/>
    <property type="project" value="InterPro"/>
</dbReference>
<dbReference type="OrthoDB" id="3636008at2"/>
<evidence type="ECO:0000256" key="2">
    <source>
        <dbReference type="ARBA" id="ARBA00023015"/>
    </source>
</evidence>
<proteinExistence type="inferred from homology"/>
<accession>A0A4V3B0S6</accession>
<dbReference type="GO" id="GO:0032993">
    <property type="term" value="C:protein-DNA complex"/>
    <property type="evidence" value="ECO:0007669"/>
    <property type="project" value="TreeGrafter"/>
</dbReference>
<evidence type="ECO:0000313" key="6">
    <source>
        <dbReference type="EMBL" id="TDL33958.1"/>
    </source>
</evidence>
<dbReference type="Proteomes" id="UP000294621">
    <property type="component" value="Unassembled WGS sequence"/>
</dbReference>
<comment type="similarity">
    <text evidence="1">Belongs to the LysR transcriptional regulatory family.</text>
</comment>
<keyword evidence="4" id="KW-0804">Transcription</keyword>
<dbReference type="Pfam" id="PF00126">
    <property type="entry name" value="HTH_1"/>
    <property type="match status" value="1"/>
</dbReference>
<dbReference type="AlphaFoldDB" id="A0A4V3B0S6"/>
<dbReference type="EMBL" id="SMZQ01000009">
    <property type="protein sequence ID" value="TDL33958.1"/>
    <property type="molecule type" value="Genomic_DNA"/>
</dbReference>
<dbReference type="Pfam" id="PF03466">
    <property type="entry name" value="LysR_substrate"/>
    <property type="match status" value="1"/>
</dbReference>
<protein>
    <submittedName>
        <fullName evidence="6">LysR family transcriptional regulator</fullName>
    </submittedName>
</protein>
<dbReference type="PROSITE" id="PS50931">
    <property type="entry name" value="HTH_LYSR"/>
    <property type="match status" value="1"/>
</dbReference>
<dbReference type="FunFam" id="1.10.10.10:FF:000001">
    <property type="entry name" value="LysR family transcriptional regulator"/>
    <property type="match status" value="1"/>
</dbReference>
<dbReference type="PANTHER" id="PTHR30346">
    <property type="entry name" value="TRANSCRIPTIONAL DUAL REGULATOR HCAR-RELATED"/>
    <property type="match status" value="1"/>
</dbReference>
<dbReference type="SUPFAM" id="SSF46785">
    <property type="entry name" value="Winged helix' DNA-binding domain"/>
    <property type="match status" value="1"/>
</dbReference>
<dbReference type="RefSeq" id="WP_133350599.1">
    <property type="nucleotide sequence ID" value="NZ_SMZQ01000009.1"/>
</dbReference>
<dbReference type="InterPro" id="IPR036388">
    <property type="entry name" value="WH-like_DNA-bd_sf"/>
</dbReference>
<comment type="caution">
    <text evidence="6">The sequence shown here is derived from an EMBL/GenBank/DDBJ whole genome shotgun (WGS) entry which is preliminary data.</text>
</comment>
<reference evidence="6 7" key="1">
    <citation type="submission" date="2019-03" db="EMBL/GenBank/DDBJ databases">
        <title>Genome Sequencing and Assembly of Various Microbes Isolated from Partially Reclaimed Soil and Acid Mine Drainage (AMD) Site.</title>
        <authorList>
            <person name="Steinbock B."/>
            <person name="Bechtold R."/>
            <person name="Sevigny J.L."/>
            <person name="Thomas D."/>
            <person name="Cuthill L.R."/>
            <person name="Aveiro Johannsen E.J."/>
            <person name="Thomas K."/>
            <person name="Ghosh A."/>
        </authorList>
    </citation>
    <scope>NUCLEOTIDE SEQUENCE [LARGE SCALE GENOMIC DNA]</scope>
    <source>
        <strain evidence="6 7">S-A1</strain>
    </source>
</reference>
<dbReference type="PRINTS" id="PR00039">
    <property type="entry name" value="HTHLYSR"/>
</dbReference>
<dbReference type="Gene3D" id="3.40.190.10">
    <property type="entry name" value="Periplasmic binding protein-like II"/>
    <property type="match status" value="2"/>
</dbReference>
<evidence type="ECO:0000313" key="7">
    <source>
        <dbReference type="Proteomes" id="UP000294621"/>
    </source>
</evidence>
<keyword evidence="2" id="KW-0805">Transcription regulation</keyword>
<dbReference type="SUPFAM" id="SSF53850">
    <property type="entry name" value="Periplasmic binding protein-like II"/>
    <property type="match status" value="1"/>
</dbReference>
<dbReference type="InterPro" id="IPR000847">
    <property type="entry name" value="LysR_HTH_N"/>
</dbReference>
<sequence length="307" mass="33021">MDLRQLRYVIAVAEEGGFRPAARRLYTAQPPLSTAVQQLESELGVKLFERSTRGVIPTQAGWAFVDRAREILAQVDSVRDAVRSSVGVQKTILRVAVLNGELAAGELTSPIIQALRNGFEGAEIVLHETTFVDQVEALRTGEVDIAFVRPPISGTEFAVLPIAQEPRCLIVGSQHPLAEAGQLTADEVLRLPMLGLSAPPEWAKTWQLDDLRGGSLLDASTGPVRTVSGAQLALTTSNAAITMSKSTTRLSPSAGVRSLDVDGLSPSVFSVAYRRSDTRRITQKMIDVVAAAARQHIDLLPEGKLLV</sequence>
<feature type="domain" description="HTH lysR-type" evidence="5">
    <location>
        <begin position="1"/>
        <end position="58"/>
    </location>
</feature>
<evidence type="ECO:0000256" key="4">
    <source>
        <dbReference type="ARBA" id="ARBA00023163"/>
    </source>
</evidence>
<dbReference type="PANTHER" id="PTHR30346:SF0">
    <property type="entry name" value="HCA OPERON TRANSCRIPTIONAL ACTIVATOR HCAR"/>
    <property type="match status" value="1"/>
</dbReference>
<name>A0A4V3B0S6_9MICC</name>
<dbReference type="InterPro" id="IPR005119">
    <property type="entry name" value="LysR_subst-bd"/>
</dbReference>